<dbReference type="PANTHER" id="PTHR46858">
    <property type="entry name" value="OS05G0521000 PROTEIN"/>
    <property type="match status" value="1"/>
</dbReference>
<proteinExistence type="predicted"/>
<name>X6NRU5_RETFI</name>
<gene>
    <name evidence="7" type="ORF">RFI_09070</name>
</gene>
<evidence type="ECO:0000256" key="4">
    <source>
        <dbReference type="PROSITE-ProRule" id="PRU00175"/>
    </source>
</evidence>
<organism evidence="7 8">
    <name type="scientific">Reticulomyxa filosa</name>
    <dbReference type="NCBI Taxonomy" id="46433"/>
    <lineage>
        <taxon>Eukaryota</taxon>
        <taxon>Sar</taxon>
        <taxon>Rhizaria</taxon>
        <taxon>Retaria</taxon>
        <taxon>Foraminifera</taxon>
        <taxon>Monothalamids</taxon>
        <taxon>Reticulomyxidae</taxon>
        <taxon>Reticulomyxa</taxon>
    </lineage>
</organism>
<protein>
    <recommendedName>
        <fullName evidence="6">RING-type domain-containing protein</fullName>
    </recommendedName>
</protein>
<dbReference type="PANTHER" id="PTHR46858:SF5">
    <property type="entry name" value="E3 UBIQUITIN-PROTEIN LIGASE APD1-RELATED"/>
    <property type="match status" value="1"/>
</dbReference>
<keyword evidence="2 4" id="KW-0863">Zinc-finger</keyword>
<dbReference type="GO" id="GO:0016567">
    <property type="term" value="P:protein ubiquitination"/>
    <property type="evidence" value="ECO:0007669"/>
    <property type="project" value="TreeGrafter"/>
</dbReference>
<dbReference type="Gene3D" id="3.30.40.10">
    <property type="entry name" value="Zinc/RING finger domain, C3HC4 (zinc finger)"/>
    <property type="match status" value="1"/>
</dbReference>
<sequence>EASTDEDLSVDSMDIERMISKKSKSYQKDSDDDNSFSNMYTRYPYISTYDNKNYNTNNNNDNNNIKNTNNDNNNNNNTNNNSKSNNDNGNNNSALPSALCLICCENAADIVFVPCGHICVCESCSKPLKQDTPPTCIVCRQTVSIFQKIYTCGEIM</sequence>
<evidence type="ECO:0000313" key="8">
    <source>
        <dbReference type="Proteomes" id="UP000023152"/>
    </source>
</evidence>
<feature type="region of interest" description="Disordered" evidence="5">
    <location>
        <begin position="50"/>
        <end position="89"/>
    </location>
</feature>
<evidence type="ECO:0000256" key="1">
    <source>
        <dbReference type="ARBA" id="ARBA00022723"/>
    </source>
</evidence>
<feature type="non-terminal residue" evidence="7">
    <location>
        <position position="1"/>
    </location>
</feature>
<dbReference type="Proteomes" id="UP000023152">
    <property type="component" value="Unassembled WGS sequence"/>
</dbReference>
<feature type="domain" description="RING-type" evidence="6">
    <location>
        <begin position="100"/>
        <end position="140"/>
    </location>
</feature>
<evidence type="ECO:0000256" key="3">
    <source>
        <dbReference type="ARBA" id="ARBA00022833"/>
    </source>
</evidence>
<dbReference type="OrthoDB" id="10251804at2759"/>
<feature type="region of interest" description="Disordered" evidence="5">
    <location>
        <begin position="1"/>
        <end position="37"/>
    </location>
</feature>
<dbReference type="Pfam" id="PF13920">
    <property type="entry name" value="zf-C3HC4_3"/>
    <property type="match status" value="1"/>
</dbReference>
<evidence type="ECO:0000256" key="5">
    <source>
        <dbReference type="SAM" id="MobiDB-lite"/>
    </source>
</evidence>
<evidence type="ECO:0000256" key="2">
    <source>
        <dbReference type="ARBA" id="ARBA00022771"/>
    </source>
</evidence>
<evidence type="ECO:0000259" key="6">
    <source>
        <dbReference type="PROSITE" id="PS50089"/>
    </source>
</evidence>
<dbReference type="SUPFAM" id="SSF57850">
    <property type="entry name" value="RING/U-box"/>
    <property type="match status" value="1"/>
</dbReference>
<dbReference type="GO" id="GO:0008270">
    <property type="term" value="F:zinc ion binding"/>
    <property type="evidence" value="ECO:0007669"/>
    <property type="project" value="UniProtKB-KW"/>
</dbReference>
<dbReference type="PROSITE" id="PS50089">
    <property type="entry name" value="ZF_RING_2"/>
    <property type="match status" value="1"/>
</dbReference>
<comment type="caution">
    <text evidence="7">The sequence shown here is derived from an EMBL/GenBank/DDBJ whole genome shotgun (WGS) entry which is preliminary data.</text>
</comment>
<evidence type="ECO:0000313" key="7">
    <source>
        <dbReference type="EMBL" id="ETO28062.1"/>
    </source>
</evidence>
<dbReference type="InterPro" id="IPR013083">
    <property type="entry name" value="Znf_RING/FYVE/PHD"/>
</dbReference>
<accession>X6NRU5</accession>
<dbReference type="AlphaFoldDB" id="X6NRU5"/>
<keyword evidence="3" id="KW-0862">Zinc</keyword>
<keyword evidence="1" id="KW-0479">Metal-binding</keyword>
<keyword evidence="8" id="KW-1185">Reference proteome</keyword>
<dbReference type="EMBL" id="ASPP01006885">
    <property type="protein sequence ID" value="ETO28062.1"/>
    <property type="molecule type" value="Genomic_DNA"/>
</dbReference>
<dbReference type="InterPro" id="IPR001841">
    <property type="entry name" value="Znf_RING"/>
</dbReference>
<reference evidence="7 8" key="1">
    <citation type="journal article" date="2013" name="Curr. Biol.">
        <title>The Genome of the Foraminiferan Reticulomyxa filosa.</title>
        <authorList>
            <person name="Glockner G."/>
            <person name="Hulsmann N."/>
            <person name="Schleicher M."/>
            <person name="Noegel A.A."/>
            <person name="Eichinger L."/>
            <person name="Gallinger C."/>
            <person name="Pawlowski J."/>
            <person name="Sierra R."/>
            <person name="Euteneuer U."/>
            <person name="Pillet L."/>
            <person name="Moustafa A."/>
            <person name="Platzer M."/>
            <person name="Groth M."/>
            <person name="Szafranski K."/>
            <person name="Schliwa M."/>
        </authorList>
    </citation>
    <scope>NUCLEOTIDE SEQUENCE [LARGE SCALE GENOMIC DNA]</scope>
</reference>
<feature type="compositionally biased region" description="Low complexity" evidence="5">
    <location>
        <begin position="51"/>
        <end position="89"/>
    </location>
</feature>
<dbReference type="GO" id="GO:0061630">
    <property type="term" value="F:ubiquitin protein ligase activity"/>
    <property type="evidence" value="ECO:0007669"/>
    <property type="project" value="TreeGrafter"/>
</dbReference>